<dbReference type="Pfam" id="PF13873">
    <property type="entry name" value="Myb_DNA-bind_5"/>
    <property type="match status" value="1"/>
</dbReference>
<accession>A0A8J4STE1</accession>
<dbReference type="InterPro" id="IPR028002">
    <property type="entry name" value="Myb_DNA-bind_5"/>
</dbReference>
<name>A0A8J4STE1_9TREM</name>
<organism evidence="3 4">
    <name type="scientific">Paragonimus heterotremus</name>
    <dbReference type="NCBI Taxonomy" id="100268"/>
    <lineage>
        <taxon>Eukaryota</taxon>
        <taxon>Metazoa</taxon>
        <taxon>Spiralia</taxon>
        <taxon>Lophotrochozoa</taxon>
        <taxon>Platyhelminthes</taxon>
        <taxon>Trematoda</taxon>
        <taxon>Digenea</taxon>
        <taxon>Plagiorchiida</taxon>
        <taxon>Troglotremata</taxon>
        <taxon>Troglotrematidae</taxon>
        <taxon>Paragonimus</taxon>
    </lineage>
</organism>
<evidence type="ECO:0000259" key="2">
    <source>
        <dbReference type="Pfam" id="PF13873"/>
    </source>
</evidence>
<reference evidence="3" key="1">
    <citation type="submission" date="2019-05" db="EMBL/GenBank/DDBJ databases">
        <title>Annotation for the trematode Paragonimus heterotremus.</title>
        <authorList>
            <person name="Choi Y.-J."/>
        </authorList>
    </citation>
    <scope>NUCLEOTIDE SEQUENCE</scope>
    <source>
        <strain evidence="3">LC</strain>
    </source>
</reference>
<proteinExistence type="predicted"/>
<evidence type="ECO:0000256" key="1">
    <source>
        <dbReference type="SAM" id="MobiDB-lite"/>
    </source>
</evidence>
<feature type="domain" description="Myb/SANT-like DNA-binding" evidence="2">
    <location>
        <begin position="8"/>
        <end position="83"/>
    </location>
</feature>
<gene>
    <name evidence="3" type="ORF">PHET_01810</name>
</gene>
<evidence type="ECO:0000313" key="3">
    <source>
        <dbReference type="EMBL" id="KAF5404775.1"/>
    </source>
</evidence>
<keyword evidence="4" id="KW-1185">Reference proteome</keyword>
<dbReference type="EMBL" id="LUCH01000587">
    <property type="protein sequence ID" value="KAF5404775.1"/>
    <property type="molecule type" value="Genomic_DNA"/>
</dbReference>
<comment type="caution">
    <text evidence="3">The sequence shown here is derived from an EMBL/GenBank/DDBJ whole genome shotgun (WGS) entry which is preliminary data.</text>
</comment>
<feature type="region of interest" description="Disordered" evidence="1">
    <location>
        <begin position="190"/>
        <end position="218"/>
    </location>
</feature>
<dbReference type="AlphaFoldDB" id="A0A8J4STE1"/>
<dbReference type="Proteomes" id="UP000748531">
    <property type="component" value="Unassembled WGS sequence"/>
</dbReference>
<evidence type="ECO:0000313" key="4">
    <source>
        <dbReference type="Proteomes" id="UP000748531"/>
    </source>
</evidence>
<protein>
    <recommendedName>
        <fullName evidence="2">Myb/SANT-like DNA-binding domain-containing protein</fullName>
    </recommendedName>
</protein>
<dbReference type="OrthoDB" id="6255379at2759"/>
<sequence>MTTVQQSDRYTEAELRFLLDEVGRYSYIVESPNNHSESKYRKALVWQHIATKMKQRINGSSPKSPMQLRNWWKRTKSRAKQRLSNEYMSIAKKLFLGRISNNNTKNRGYLGKIFKNICDFRQKISQNYSPNKEDAEYEKFLDDRKKWLLDAKESDSCDISDFSESKEQAAREEGNLYIWNDLDTFARQDTYSSTSESHDELTLMSPNDSSDDDHGQDRDVSRLCSISPLLYTTPSPSLKRVSETQDSNSFNLLTTIEFLQKYSEMEYPKPVELRLPANNLAAFAIKRTDVDTQSLTEIGSGDDIYGRYL</sequence>